<reference evidence="2 3" key="1">
    <citation type="submission" date="2020-08" db="EMBL/GenBank/DDBJ databases">
        <title>A Genomic Blueprint of the Chicken Gut Microbiome.</title>
        <authorList>
            <person name="Gilroy R."/>
            <person name="Ravi A."/>
            <person name="Getino M."/>
            <person name="Pursley I."/>
            <person name="Horton D.L."/>
            <person name="Alikhan N.-F."/>
            <person name="Baker D."/>
            <person name="Gharbi K."/>
            <person name="Hall N."/>
            <person name="Watson M."/>
            <person name="Adriaenssens E.M."/>
            <person name="Foster-Nyarko E."/>
            <person name="Jarju S."/>
            <person name="Secka A."/>
            <person name="Antonio M."/>
            <person name="Oren A."/>
            <person name="Chaudhuri R."/>
            <person name="La Ragione R.M."/>
            <person name="Hildebrand F."/>
            <person name="Pallen M.J."/>
        </authorList>
    </citation>
    <scope>NUCLEOTIDE SEQUENCE [LARGE SCALE GENOMIC DNA]</scope>
    <source>
        <strain evidence="2 3">Sa1YVA6</strain>
    </source>
</reference>
<keyword evidence="3" id="KW-1185">Reference proteome</keyword>
<feature type="domain" description="CarD-like/TRCF RNAP-interacting" evidence="1">
    <location>
        <begin position="1"/>
        <end position="111"/>
    </location>
</feature>
<evidence type="ECO:0000259" key="1">
    <source>
        <dbReference type="SMART" id="SM01058"/>
    </source>
</evidence>
<dbReference type="Pfam" id="PF02559">
    <property type="entry name" value="CarD_TRCF_RID"/>
    <property type="match status" value="1"/>
</dbReference>
<dbReference type="EMBL" id="JACSPW010000001">
    <property type="protein sequence ID" value="MBD8031980.1"/>
    <property type="molecule type" value="Genomic_DNA"/>
</dbReference>
<dbReference type="Gene3D" id="1.20.58.1290">
    <property type="entry name" value="CarD-like, C-terminal domain"/>
    <property type="match status" value="1"/>
</dbReference>
<dbReference type="InterPro" id="IPR003711">
    <property type="entry name" value="CarD-like/TRCF_RID"/>
</dbReference>
<dbReference type="InterPro" id="IPR042215">
    <property type="entry name" value="CarD-like_C"/>
</dbReference>
<sequence>MYKIGDLTNYKSHGICRIDGIMEQNFTGKPMLYYVMKSKIKPGVTLYHPVESSNSQLEKLLSHSEAVQIMNCFSNEPTQWNDRNTNRQRNHAIILNTSNHLEAAQLMNTLLRKDIELQKNEKKITSQDSQILQQISIIILDVLELALKQPKDIIEKEIYKRVHGVPA</sequence>
<name>A0ABR8XJ76_9BACL</name>
<gene>
    <name evidence="2" type="ORF">H9632_02785</name>
</gene>
<protein>
    <submittedName>
        <fullName evidence="2">Transcriptional regulator</fullName>
    </submittedName>
</protein>
<comment type="caution">
    <text evidence="2">The sequence shown here is derived from an EMBL/GenBank/DDBJ whole genome shotgun (WGS) entry which is preliminary data.</text>
</comment>
<proteinExistence type="predicted"/>
<dbReference type="Proteomes" id="UP000600565">
    <property type="component" value="Unassembled WGS sequence"/>
</dbReference>
<dbReference type="Gene3D" id="2.40.10.170">
    <property type="match status" value="1"/>
</dbReference>
<evidence type="ECO:0000313" key="3">
    <source>
        <dbReference type="Proteomes" id="UP000600565"/>
    </source>
</evidence>
<organism evidence="2 3">
    <name type="scientific">Solibacillus merdavium</name>
    <dbReference type="NCBI Taxonomy" id="2762218"/>
    <lineage>
        <taxon>Bacteria</taxon>
        <taxon>Bacillati</taxon>
        <taxon>Bacillota</taxon>
        <taxon>Bacilli</taxon>
        <taxon>Bacillales</taxon>
        <taxon>Caryophanaceae</taxon>
        <taxon>Solibacillus</taxon>
    </lineage>
</organism>
<evidence type="ECO:0000313" key="2">
    <source>
        <dbReference type="EMBL" id="MBD8031980.1"/>
    </source>
</evidence>
<dbReference type="SUPFAM" id="SSF141259">
    <property type="entry name" value="CarD-like"/>
    <property type="match status" value="1"/>
</dbReference>
<dbReference type="RefSeq" id="WP_191702586.1">
    <property type="nucleotide sequence ID" value="NZ_JACSPW010000001.1"/>
</dbReference>
<dbReference type="InterPro" id="IPR036101">
    <property type="entry name" value="CarD-like/TRCF_RID_sf"/>
</dbReference>
<accession>A0ABR8XJ76</accession>
<dbReference type="SMART" id="SM01058">
    <property type="entry name" value="CarD_TRCF"/>
    <property type="match status" value="1"/>
</dbReference>